<reference evidence="1 2" key="1">
    <citation type="submission" date="2021-02" db="EMBL/GenBank/DDBJ databases">
        <title>Genome assembly of Pseudopithomyces chartarum.</title>
        <authorList>
            <person name="Jauregui R."/>
            <person name="Singh J."/>
            <person name="Voisey C."/>
        </authorList>
    </citation>
    <scope>NUCLEOTIDE SEQUENCE [LARGE SCALE GENOMIC DNA]</scope>
    <source>
        <strain evidence="1 2">AGR01</strain>
    </source>
</reference>
<dbReference type="AlphaFoldDB" id="A0AAN6M0W7"/>
<keyword evidence="2" id="KW-1185">Reference proteome</keyword>
<dbReference type="EMBL" id="WVTA01000004">
    <property type="protein sequence ID" value="KAK3214264.1"/>
    <property type="molecule type" value="Genomic_DNA"/>
</dbReference>
<proteinExistence type="predicted"/>
<sequence>MNTQLEVNKVLSRKLLTTKHTQCLTVSIFHLSTNLELTSLSKMTGSTIQDVKTTHQEQASSKQPCGPSSAFHDLVCGHTVRSGLAPCGTNCSTPGTSGPFLCWKCSIRANSYAADQELTQGRRPTELARADAWLEEFFAEFPDAYQEEDRPKTRREPKVGWQLRQAEQVLEQAGARSQFEQGRK</sequence>
<name>A0AAN6M0W7_9PLEO</name>
<evidence type="ECO:0000313" key="2">
    <source>
        <dbReference type="Proteomes" id="UP001280581"/>
    </source>
</evidence>
<comment type="caution">
    <text evidence="1">The sequence shown here is derived from an EMBL/GenBank/DDBJ whole genome shotgun (WGS) entry which is preliminary data.</text>
</comment>
<dbReference type="Proteomes" id="UP001280581">
    <property type="component" value="Unassembled WGS sequence"/>
</dbReference>
<evidence type="ECO:0000313" key="1">
    <source>
        <dbReference type="EMBL" id="KAK3214264.1"/>
    </source>
</evidence>
<gene>
    <name evidence="1" type="ORF">GRF29_28g2577610</name>
</gene>
<organism evidence="1 2">
    <name type="scientific">Pseudopithomyces chartarum</name>
    <dbReference type="NCBI Taxonomy" id="1892770"/>
    <lineage>
        <taxon>Eukaryota</taxon>
        <taxon>Fungi</taxon>
        <taxon>Dikarya</taxon>
        <taxon>Ascomycota</taxon>
        <taxon>Pezizomycotina</taxon>
        <taxon>Dothideomycetes</taxon>
        <taxon>Pleosporomycetidae</taxon>
        <taxon>Pleosporales</taxon>
        <taxon>Massarineae</taxon>
        <taxon>Didymosphaeriaceae</taxon>
        <taxon>Pseudopithomyces</taxon>
    </lineage>
</organism>
<protein>
    <submittedName>
        <fullName evidence="1">Uncharacterized protein</fullName>
    </submittedName>
</protein>
<accession>A0AAN6M0W7</accession>